<feature type="transmembrane region" description="Helical" evidence="1">
    <location>
        <begin position="94"/>
        <end position="112"/>
    </location>
</feature>
<dbReference type="AlphaFoldDB" id="A0AAU7DVN1"/>
<sequence>MPSTPESVSSPSRNPYATLFAHPGAARFSISGAVARLPMSMVGIGILLMVEGIYKSYELGGVISAAYIIAQAICSPQLAKLVDKRGQAKIMRPAIVISAVSLVALIICAITQAPIWTLFAFAILTGSTIGSIGAMVRARWSHVIDSPKDLHTAYSLESAIDEMIFVVGPIAATMLATSVASFAGLIVPLFFMVIGGFWFLSNRDTEPPAVTYAKDDKVKSVLLNPALLCVIAVFICIGGLFGATDVTTIAFAEEQGKKELAGVILGIFALGSGISGLGYGARQWASPLWQRFAFGIIGLAVGVSLFLFATNLWVLAGVMFVTGFAISPTLINGNNLVQLVVSPRQLTEGLTWVGTALGAGVAVGSAVAGGQIDNHGAHAGFFIVMYAAAVSVVVVLVSLPALRKRTAVQPHTITEMDLTKPDTEPGVEPQQ</sequence>
<dbReference type="InterPro" id="IPR011701">
    <property type="entry name" value="MFS"/>
</dbReference>
<protein>
    <submittedName>
        <fullName evidence="2">MFS transporter</fullName>
    </submittedName>
</protein>
<evidence type="ECO:0000256" key="1">
    <source>
        <dbReference type="SAM" id="Phobius"/>
    </source>
</evidence>
<dbReference type="Gene3D" id="1.20.1250.20">
    <property type="entry name" value="MFS general substrate transporter like domains"/>
    <property type="match status" value="1"/>
</dbReference>
<gene>
    <name evidence="2" type="ORF">V5R04_12770</name>
</gene>
<proteinExistence type="predicted"/>
<dbReference type="PANTHER" id="PTHR23542:SF1">
    <property type="entry name" value="MAJOR FACILITATOR SUPERFAMILY (MFS) PROFILE DOMAIN-CONTAINING PROTEIN"/>
    <property type="match status" value="1"/>
</dbReference>
<feature type="transmembrane region" description="Helical" evidence="1">
    <location>
        <begin position="380"/>
        <end position="402"/>
    </location>
</feature>
<feature type="transmembrane region" description="Helical" evidence="1">
    <location>
        <begin position="182"/>
        <end position="200"/>
    </location>
</feature>
<feature type="transmembrane region" description="Helical" evidence="1">
    <location>
        <begin position="315"/>
        <end position="337"/>
    </location>
</feature>
<dbReference type="PANTHER" id="PTHR23542">
    <property type="match status" value="1"/>
</dbReference>
<accession>A0AAU7DVN1</accession>
<feature type="transmembrane region" description="Helical" evidence="1">
    <location>
        <begin position="221"/>
        <end position="241"/>
    </location>
</feature>
<keyword evidence="1" id="KW-0472">Membrane</keyword>
<reference evidence="2" key="1">
    <citation type="submission" date="2024-02" db="EMBL/GenBank/DDBJ databases">
        <title>Tomenella chthoni gen. nov. sp. nov., a member of the family Jonesiaceae isolated from bat guano.</title>
        <authorList>
            <person name="Miller S.L."/>
            <person name="King J."/>
            <person name="Sankaranarayanan K."/>
            <person name="Lawson P.A."/>
        </authorList>
    </citation>
    <scope>NUCLEOTIDE SEQUENCE</scope>
    <source>
        <strain evidence="2">BS-20</strain>
    </source>
</reference>
<feature type="transmembrane region" description="Helical" evidence="1">
    <location>
        <begin position="349"/>
        <end position="368"/>
    </location>
</feature>
<feature type="transmembrane region" description="Helical" evidence="1">
    <location>
        <begin position="60"/>
        <end position="82"/>
    </location>
</feature>
<dbReference type="EMBL" id="CP146203">
    <property type="protein sequence ID" value="XBH21077.1"/>
    <property type="molecule type" value="Genomic_DNA"/>
</dbReference>
<keyword evidence="1" id="KW-0812">Transmembrane</keyword>
<feature type="transmembrane region" description="Helical" evidence="1">
    <location>
        <begin position="292"/>
        <end position="309"/>
    </location>
</feature>
<evidence type="ECO:0000313" key="2">
    <source>
        <dbReference type="EMBL" id="XBH21077.1"/>
    </source>
</evidence>
<keyword evidence="1" id="KW-1133">Transmembrane helix</keyword>
<organism evidence="2">
    <name type="scientific">Jonesiaceae bacterium BS-20</name>
    <dbReference type="NCBI Taxonomy" id="3120821"/>
    <lineage>
        <taxon>Bacteria</taxon>
        <taxon>Bacillati</taxon>
        <taxon>Actinomycetota</taxon>
        <taxon>Actinomycetes</taxon>
        <taxon>Micrococcales</taxon>
        <taxon>Jonesiaceae</taxon>
    </lineage>
</organism>
<dbReference type="InterPro" id="IPR036259">
    <property type="entry name" value="MFS_trans_sf"/>
</dbReference>
<dbReference type="GO" id="GO:0022857">
    <property type="term" value="F:transmembrane transporter activity"/>
    <property type="evidence" value="ECO:0007669"/>
    <property type="project" value="InterPro"/>
</dbReference>
<dbReference type="Pfam" id="PF07690">
    <property type="entry name" value="MFS_1"/>
    <property type="match status" value="2"/>
</dbReference>
<feature type="transmembrane region" description="Helical" evidence="1">
    <location>
        <begin position="37"/>
        <end position="54"/>
    </location>
</feature>
<feature type="transmembrane region" description="Helical" evidence="1">
    <location>
        <begin position="118"/>
        <end position="138"/>
    </location>
</feature>
<feature type="transmembrane region" description="Helical" evidence="1">
    <location>
        <begin position="261"/>
        <end position="280"/>
    </location>
</feature>
<name>A0AAU7DVN1_9MICO</name>
<dbReference type="SUPFAM" id="SSF103473">
    <property type="entry name" value="MFS general substrate transporter"/>
    <property type="match status" value="1"/>
</dbReference>